<dbReference type="EMBL" id="CM042042">
    <property type="protein sequence ID" value="KAI3705190.1"/>
    <property type="molecule type" value="Genomic_DNA"/>
</dbReference>
<organism evidence="1 2">
    <name type="scientific">Smallanthus sonchifolius</name>
    <dbReference type="NCBI Taxonomy" id="185202"/>
    <lineage>
        <taxon>Eukaryota</taxon>
        <taxon>Viridiplantae</taxon>
        <taxon>Streptophyta</taxon>
        <taxon>Embryophyta</taxon>
        <taxon>Tracheophyta</taxon>
        <taxon>Spermatophyta</taxon>
        <taxon>Magnoliopsida</taxon>
        <taxon>eudicotyledons</taxon>
        <taxon>Gunneridae</taxon>
        <taxon>Pentapetalae</taxon>
        <taxon>asterids</taxon>
        <taxon>campanulids</taxon>
        <taxon>Asterales</taxon>
        <taxon>Asteraceae</taxon>
        <taxon>Asteroideae</taxon>
        <taxon>Heliantheae alliance</taxon>
        <taxon>Millerieae</taxon>
        <taxon>Smallanthus</taxon>
    </lineage>
</organism>
<comment type="caution">
    <text evidence="1">The sequence shown here is derived from an EMBL/GenBank/DDBJ whole genome shotgun (WGS) entry which is preliminary data.</text>
</comment>
<name>A0ACB9A9U3_9ASTR</name>
<reference evidence="2" key="1">
    <citation type="journal article" date="2022" name="Mol. Ecol. Resour.">
        <title>The genomes of chicory, endive, great burdock and yacon provide insights into Asteraceae palaeo-polyploidization history and plant inulin production.</title>
        <authorList>
            <person name="Fan W."/>
            <person name="Wang S."/>
            <person name="Wang H."/>
            <person name="Wang A."/>
            <person name="Jiang F."/>
            <person name="Liu H."/>
            <person name="Zhao H."/>
            <person name="Xu D."/>
            <person name="Zhang Y."/>
        </authorList>
    </citation>
    <scope>NUCLEOTIDE SEQUENCE [LARGE SCALE GENOMIC DNA]</scope>
    <source>
        <strain evidence="2">cv. Yunnan</strain>
    </source>
</reference>
<keyword evidence="2" id="KW-1185">Reference proteome</keyword>
<proteinExistence type="predicted"/>
<gene>
    <name evidence="1" type="ORF">L1987_75424</name>
</gene>
<evidence type="ECO:0000313" key="1">
    <source>
        <dbReference type="EMBL" id="KAI3705190.1"/>
    </source>
</evidence>
<reference evidence="1 2" key="2">
    <citation type="journal article" date="2022" name="Mol. Ecol. Resour.">
        <title>The genomes of chicory, endive, great burdock and yacon provide insights into Asteraceae paleo-polyploidization history and plant inulin production.</title>
        <authorList>
            <person name="Fan W."/>
            <person name="Wang S."/>
            <person name="Wang H."/>
            <person name="Wang A."/>
            <person name="Jiang F."/>
            <person name="Liu H."/>
            <person name="Zhao H."/>
            <person name="Xu D."/>
            <person name="Zhang Y."/>
        </authorList>
    </citation>
    <scope>NUCLEOTIDE SEQUENCE [LARGE SCALE GENOMIC DNA]</scope>
    <source>
        <strain evidence="2">cv. Yunnan</strain>
        <tissue evidence="1">Leaves</tissue>
    </source>
</reference>
<accession>A0ACB9A9U3</accession>
<dbReference type="Proteomes" id="UP001056120">
    <property type="component" value="Linkage Group LG25"/>
</dbReference>
<evidence type="ECO:0000313" key="2">
    <source>
        <dbReference type="Proteomes" id="UP001056120"/>
    </source>
</evidence>
<protein>
    <submittedName>
        <fullName evidence="1">Uncharacterized protein</fullName>
    </submittedName>
</protein>
<sequence length="116" mass="13519">MDHESKKTVSFREIRIHNEVVRQELSPTNSKWKVFMFGFGTGKFPAKMELSDIKKRQLRQQDADTDTLSDGGEDESDRRKKRWWMLIDVFRCGGGYEEEGAVKGLQASFPTLKRFD</sequence>